<reference evidence="2 3" key="1">
    <citation type="submission" date="2018-04" db="EMBL/GenBank/DDBJ databases">
        <title>Novel Campyloabacter and Helicobacter Species and Strains.</title>
        <authorList>
            <person name="Mannion A.J."/>
            <person name="Shen Z."/>
            <person name="Fox J.G."/>
        </authorList>
    </citation>
    <scope>NUCLEOTIDE SEQUENCE [LARGE SCALE GENOMIC DNA]</scope>
    <source>
        <strain evidence="2 3">MIT 17-337</strain>
    </source>
</reference>
<evidence type="ECO:0000313" key="3">
    <source>
        <dbReference type="Proteomes" id="UP000256379"/>
    </source>
</evidence>
<gene>
    <name evidence="2" type="ORF">CQA53_11235</name>
</gene>
<keyword evidence="1" id="KW-1133">Transmembrane helix</keyword>
<sequence length="178" mass="21135">MLFVIILFLLIVFTFSYFIWWLIYRKAFKSQKKVSKILVFIGGSGLIISFVLNNCAIPYPASIRAFIPRFLDSQYQDFKQFAQKEIGRVLYARPVSPQTIQHYKNTDDLERSLNNGQCREFKINNIMVEICFVFGGFDADAEYKYIYIADIGYYRGWKQWQFNLFVLPSTLERIYIYI</sequence>
<dbReference type="Proteomes" id="UP000256379">
    <property type="component" value="Unassembled WGS sequence"/>
</dbReference>
<dbReference type="AlphaFoldDB" id="A0A3D8I5F6"/>
<accession>A0A3D8I5F6</accession>
<comment type="caution">
    <text evidence="2">The sequence shown here is derived from an EMBL/GenBank/DDBJ whole genome shotgun (WGS) entry which is preliminary data.</text>
</comment>
<dbReference type="EMBL" id="NXLQ01000113">
    <property type="protein sequence ID" value="RDU59791.1"/>
    <property type="molecule type" value="Genomic_DNA"/>
</dbReference>
<evidence type="ECO:0000256" key="1">
    <source>
        <dbReference type="SAM" id="Phobius"/>
    </source>
</evidence>
<keyword evidence="1" id="KW-0472">Membrane</keyword>
<evidence type="ECO:0000313" key="2">
    <source>
        <dbReference type="EMBL" id="RDU59791.1"/>
    </source>
</evidence>
<keyword evidence="1" id="KW-0812">Transmembrane</keyword>
<feature type="transmembrane region" description="Helical" evidence="1">
    <location>
        <begin position="37"/>
        <end position="59"/>
    </location>
</feature>
<organism evidence="2 3">
    <name type="scientific">Helicobacter didelphidarum</name>
    <dbReference type="NCBI Taxonomy" id="2040648"/>
    <lineage>
        <taxon>Bacteria</taxon>
        <taxon>Pseudomonadati</taxon>
        <taxon>Campylobacterota</taxon>
        <taxon>Epsilonproteobacteria</taxon>
        <taxon>Campylobacterales</taxon>
        <taxon>Helicobacteraceae</taxon>
        <taxon>Helicobacter</taxon>
    </lineage>
</organism>
<protein>
    <submittedName>
        <fullName evidence="2">Uncharacterized protein</fullName>
    </submittedName>
</protein>
<dbReference type="OrthoDB" id="5327742at2"/>
<name>A0A3D8I5F6_9HELI</name>
<keyword evidence="3" id="KW-1185">Reference proteome</keyword>
<dbReference type="RefSeq" id="WP_115544004.1">
    <property type="nucleotide sequence ID" value="NZ_NXLQ01000113.1"/>
</dbReference>
<proteinExistence type="predicted"/>
<feature type="transmembrane region" description="Helical" evidence="1">
    <location>
        <begin position="6"/>
        <end position="25"/>
    </location>
</feature>